<dbReference type="EMBL" id="CAJNXB010003517">
    <property type="protein sequence ID" value="CAF3319597.1"/>
    <property type="molecule type" value="Genomic_DNA"/>
</dbReference>
<dbReference type="FunFam" id="2.60.40.820:FF:000007">
    <property type="entry name" value="T-box transcription factor"/>
    <property type="match status" value="1"/>
</dbReference>
<reference evidence="10" key="1">
    <citation type="submission" date="2021-02" db="EMBL/GenBank/DDBJ databases">
        <authorList>
            <person name="Nowell W R."/>
        </authorList>
    </citation>
    <scope>NUCLEOTIDE SEQUENCE</scope>
</reference>
<dbReference type="InterPro" id="IPR008967">
    <property type="entry name" value="p53-like_TF_DNA-bd_sf"/>
</dbReference>
<comment type="subcellular location">
    <subcellularLocation>
        <location evidence="1 6">Nucleus</location>
    </subcellularLocation>
</comment>
<evidence type="ECO:0000256" key="3">
    <source>
        <dbReference type="ARBA" id="ARBA00023125"/>
    </source>
</evidence>
<keyword evidence="4" id="KW-0804">Transcription</keyword>
<keyword evidence="20" id="KW-1185">Reference proteome</keyword>
<evidence type="ECO:0000256" key="6">
    <source>
        <dbReference type="PROSITE-ProRule" id="PRU00201"/>
    </source>
</evidence>
<name>A0A818C4T9_9BILA</name>
<evidence type="ECO:0000313" key="20">
    <source>
        <dbReference type="Proteomes" id="UP000663873"/>
    </source>
</evidence>
<evidence type="ECO:0000313" key="14">
    <source>
        <dbReference type="EMBL" id="CAF4086149.1"/>
    </source>
</evidence>
<evidence type="ECO:0000313" key="15">
    <source>
        <dbReference type="EMBL" id="CAF4096285.1"/>
    </source>
</evidence>
<dbReference type="InterPro" id="IPR036960">
    <property type="entry name" value="T-box_sf"/>
</dbReference>
<evidence type="ECO:0000313" key="19">
    <source>
        <dbReference type="Proteomes" id="UP000663833"/>
    </source>
</evidence>
<evidence type="ECO:0000313" key="13">
    <source>
        <dbReference type="EMBL" id="CAF3705243.1"/>
    </source>
</evidence>
<keyword evidence="3 6" id="KW-0238">DNA-binding</keyword>
<evidence type="ECO:0000256" key="5">
    <source>
        <dbReference type="ARBA" id="ARBA00023242"/>
    </source>
</evidence>
<dbReference type="EMBL" id="CAJNYT010003930">
    <property type="protein sequence ID" value="CAF3619823.1"/>
    <property type="molecule type" value="Genomic_DNA"/>
</dbReference>
<dbReference type="Pfam" id="PF00907">
    <property type="entry name" value="T-box"/>
    <property type="match status" value="1"/>
</dbReference>
<dbReference type="Proteomes" id="UP000663869">
    <property type="component" value="Unassembled WGS sequence"/>
</dbReference>
<feature type="domain" description="T-box" evidence="8">
    <location>
        <begin position="124"/>
        <end position="309"/>
    </location>
</feature>
<dbReference type="AlphaFoldDB" id="A0A818C4T9"/>
<dbReference type="PRINTS" id="PR00937">
    <property type="entry name" value="TBOX"/>
</dbReference>
<dbReference type="EMBL" id="CAJOBQ010000014">
    <property type="protein sequence ID" value="CAF4211412.1"/>
    <property type="molecule type" value="Genomic_DNA"/>
</dbReference>
<dbReference type="Proteomes" id="UP000663865">
    <property type="component" value="Unassembled WGS sequence"/>
</dbReference>
<dbReference type="InterPro" id="IPR001699">
    <property type="entry name" value="TF_T-box"/>
</dbReference>
<evidence type="ECO:0000313" key="11">
    <source>
        <dbReference type="EMBL" id="CAF3462214.1"/>
    </source>
</evidence>
<dbReference type="Proteomes" id="UP000663872">
    <property type="component" value="Unassembled WGS sequence"/>
</dbReference>
<dbReference type="Gene3D" id="2.60.40.820">
    <property type="entry name" value="Transcription factor, T-box"/>
    <property type="match status" value="1"/>
</dbReference>
<gene>
    <name evidence="11" type="ORF">FME351_LOCUS14188</name>
    <name evidence="12" type="ORF">GRG538_LOCUS23617</name>
    <name evidence="14" type="ORF">HFQ381_LOCUS33</name>
    <name evidence="13" type="ORF">KIK155_LOCUS26937</name>
    <name evidence="10" type="ORF">LUA448_LOCUS19929</name>
    <name evidence="17" type="ORF">QYT958_LOCUS254</name>
    <name evidence="9" type="ORF">TIS948_LOCUS20063</name>
    <name evidence="18" type="ORF">TOA249_LOCUS411</name>
    <name evidence="16" type="ORF">TSG867_LOCUS716</name>
    <name evidence="15" type="ORF">UJA718_LOCUS16</name>
</gene>
<dbReference type="InterPro" id="IPR046360">
    <property type="entry name" value="T-box_DNA-bd"/>
</dbReference>
<comment type="caution">
    <text evidence="6">Lacks conserved residue(s) required for the propagation of feature annotation.</text>
</comment>
<proteinExistence type="predicted"/>
<accession>A0A818C4T9</accession>
<comment type="caution">
    <text evidence="10">The sequence shown here is derived from an EMBL/GenBank/DDBJ whole genome shotgun (WGS) entry which is preliminary data.</text>
</comment>
<dbReference type="GO" id="GO:0000785">
    <property type="term" value="C:chromatin"/>
    <property type="evidence" value="ECO:0007669"/>
    <property type="project" value="TreeGrafter"/>
</dbReference>
<evidence type="ECO:0000256" key="2">
    <source>
        <dbReference type="ARBA" id="ARBA00023015"/>
    </source>
</evidence>
<evidence type="ECO:0000256" key="1">
    <source>
        <dbReference type="ARBA" id="ARBA00004123"/>
    </source>
</evidence>
<dbReference type="OrthoDB" id="7442607at2759"/>
<evidence type="ECO:0000313" key="12">
    <source>
        <dbReference type="EMBL" id="CAF3619823.1"/>
    </source>
</evidence>
<keyword evidence="5 6" id="KW-0539">Nucleus</keyword>
<dbReference type="EMBL" id="CAJOBP010000001">
    <property type="protein sequence ID" value="CAF4096285.1"/>
    <property type="molecule type" value="Genomic_DNA"/>
</dbReference>
<dbReference type="GO" id="GO:0045893">
    <property type="term" value="P:positive regulation of DNA-templated transcription"/>
    <property type="evidence" value="ECO:0007669"/>
    <property type="project" value="InterPro"/>
</dbReference>
<dbReference type="GO" id="GO:0005634">
    <property type="term" value="C:nucleus"/>
    <property type="evidence" value="ECO:0007669"/>
    <property type="project" value="UniProtKB-SubCell"/>
</dbReference>
<dbReference type="EMBL" id="CAJNYU010001726">
    <property type="protein sequence ID" value="CAF3462214.1"/>
    <property type="molecule type" value="Genomic_DNA"/>
</dbReference>
<evidence type="ECO:0000313" key="9">
    <source>
        <dbReference type="EMBL" id="CAF3319597.1"/>
    </source>
</evidence>
<dbReference type="GO" id="GO:0000978">
    <property type="term" value="F:RNA polymerase II cis-regulatory region sequence-specific DNA binding"/>
    <property type="evidence" value="ECO:0007669"/>
    <property type="project" value="InterPro"/>
</dbReference>
<dbReference type="EMBL" id="CAJOBR010000010">
    <property type="protein sequence ID" value="CAF4445482.1"/>
    <property type="molecule type" value="Genomic_DNA"/>
</dbReference>
<dbReference type="Proteomes" id="UP000663825">
    <property type="component" value="Unassembled WGS sequence"/>
</dbReference>
<dbReference type="GO" id="GO:0001708">
    <property type="term" value="P:cell fate specification"/>
    <property type="evidence" value="ECO:0007669"/>
    <property type="project" value="TreeGrafter"/>
</dbReference>
<dbReference type="SMART" id="SM00425">
    <property type="entry name" value="TBOX"/>
    <property type="match status" value="1"/>
</dbReference>
<dbReference type="EMBL" id="CAJOBO010000001">
    <property type="protein sequence ID" value="CAF4086149.1"/>
    <property type="molecule type" value="Genomic_DNA"/>
</dbReference>
<feature type="region of interest" description="Disordered" evidence="7">
    <location>
        <begin position="341"/>
        <end position="373"/>
    </location>
</feature>
<sequence length="456" mass="51698">MLSYLQPQLASESMLAICSTSSDESNKLTYPNEEDTNVHFNPVSTGIITTSSSARIPYSHPHHHHHHHHHRSPVSFVYGHAPTPTYGFGFGFYEDMSPFVDTTRSPYSFIHTTKRSDPNIDVKLENMDLWKRFAALNLEMIITKNGRRMFPTFKVSITGLDPTSKYIVYMDVVPVDNHRYKHHNSQWMITGAAEPHMPGRFYPHPDSNSTGAQLMKQPLSFSKLKLTNNTTDQNGHIVLNSMHKYIPRLHIIQAVSSSNNDTKLSMGPLDNVNIFIFPETQFIAVTAYQNEDVTRLKIDNNPFAKGFRENNGHANRKDVKSVKRHIDDEYDRRLKCNDIYGTPESSKRCKSSSGEEDQTPPSRVVPTSSTIDVPDSTTPFTDGYENQFHLHQNQLYDPNLYASPYSRFAPTYPFTYSTMASMGPTSSTNPFTLAAAAASRYSSPYTFSAPYYQHSN</sequence>
<dbReference type="EMBL" id="CAJNYD010002540">
    <property type="protein sequence ID" value="CAF3426357.1"/>
    <property type="molecule type" value="Genomic_DNA"/>
</dbReference>
<dbReference type="PANTHER" id="PTHR11267">
    <property type="entry name" value="T-BOX PROTEIN-RELATED"/>
    <property type="match status" value="1"/>
</dbReference>
<dbReference type="Proteomes" id="UP000663862">
    <property type="component" value="Unassembled WGS sequence"/>
</dbReference>
<dbReference type="Proteomes" id="UP000663851">
    <property type="component" value="Unassembled WGS sequence"/>
</dbReference>
<dbReference type="Proteomes" id="UP000663838">
    <property type="component" value="Unassembled WGS sequence"/>
</dbReference>
<evidence type="ECO:0000313" key="10">
    <source>
        <dbReference type="EMBL" id="CAF3426357.1"/>
    </source>
</evidence>
<protein>
    <recommendedName>
        <fullName evidence="8">T-box domain-containing protein</fullName>
    </recommendedName>
</protein>
<organism evidence="10 19">
    <name type="scientific">Rotaria socialis</name>
    <dbReference type="NCBI Taxonomy" id="392032"/>
    <lineage>
        <taxon>Eukaryota</taxon>
        <taxon>Metazoa</taxon>
        <taxon>Spiralia</taxon>
        <taxon>Gnathifera</taxon>
        <taxon>Rotifera</taxon>
        <taxon>Eurotatoria</taxon>
        <taxon>Bdelloidea</taxon>
        <taxon>Philodinida</taxon>
        <taxon>Philodinidae</taxon>
        <taxon>Rotaria</taxon>
    </lineage>
</organism>
<dbReference type="EMBL" id="CAJOBS010000009">
    <property type="protein sequence ID" value="CAF4464548.1"/>
    <property type="molecule type" value="Genomic_DNA"/>
</dbReference>
<evidence type="ECO:0000259" key="8">
    <source>
        <dbReference type="PROSITE" id="PS50252"/>
    </source>
</evidence>
<evidence type="ECO:0000256" key="4">
    <source>
        <dbReference type="ARBA" id="ARBA00023163"/>
    </source>
</evidence>
<dbReference type="Proteomes" id="UP000663833">
    <property type="component" value="Unassembled WGS sequence"/>
</dbReference>
<dbReference type="PANTHER" id="PTHR11267:SF203">
    <property type="entry name" value="MAX GENE-ASSOCIATED PROTEIN-LIKE"/>
    <property type="match status" value="1"/>
</dbReference>
<dbReference type="EMBL" id="CAJNYV010004887">
    <property type="protein sequence ID" value="CAF3705243.1"/>
    <property type="molecule type" value="Genomic_DNA"/>
</dbReference>
<evidence type="ECO:0000256" key="7">
    <source>
        <dbReference type="SAM" id="MobiDB-lite"/>
    </source>
</evidence>
<evidence type="ECO:0000313" key="16">
    <source>
        <dbReference type="EMBL" id="CAF4211412.1"/>
    </source>
</evidence>
<keyword evidence="2" id="KW-0805">Transcription regulation</keyword>
<dbReference type="Proteomes" id="UP000663873">
    <property type="component" value="Unassembled WGS sequence"/>
</dbReference>
<dbReference type="GO" id="GO:0000981">
    <property type="term" value="F:DNA-binding transcription factor activity, RNA polymerase II-specific"/>
    <property type="evidence" value="ECO:0007669"/>
    <property type="project" value="TreeGrafter"/>
</dbReference>
<dbReference type="Proteomes" id="UP000663848">
    <property type="component" value="Unassembled WGS sequence"/>
</dbReference>
<evidence type="ECO:0000313" key="17">
    <source>
        <dbReference type="EMBL" id="CAF4445482.1"/>
    </source>
</evidence>
<evidence type="ECO:0000313" key="18">
    <source>
        <dbReference type="EMBL" id="CAF4464548.1"/>
    </source>
</evidence>
<dbReference type="PROSITE" id="PS50252">
    <property type="entry name" value="TBOX_3"/>
    <property type="match status" value="1"/>
</dbReference>
<feature type="compositionally biased region" description="Polar residues" evidence="7">
    <location>
        <begin position="359"/>
        <end position="373"/>
    </location>
</feature>
<dbReference type="SUPFAM" id="SSF49417">
    <property type="entry name" value="p53-like transcription factors"/>
    <property type="match status" value="1"/>
</dbReference>